<dbReference type="PANTHER" id="PTHR45586:SF1">
    <property type="entry name" value="LIPOPOLYSACCHARIDE ASSEMBLY PROTEIN B"/>
    <property type="match status" value="1"/>
</dbReference>
<name>A0A381V593_9ZZZZ</name>
<dbReference type="PANTHER" id="PTHR45586">
    <property type="entry name" value="TPR REPEAT-CONTAINING PROTEIN PA4667"/>
    <property type="match status" value="1"/>
</dbReference>
<evidence type="ECO:0000256" key="2">
    <source>
        <dbReference type="ARBA" id="ARBA00022803"/>
    </source>
</evidence>
<sequence length="405" mass="46136">MVILFLGSVLLGILVAGFLHGTLSLRKFFSNLKTVGRIKRQNKTNRRSETLLEEADHFLACGYVSKVVSAYEKILNISPNHVNVLVRLGNILREQGDIERALELHLRAVEIAPENLDVLYGLADDYSVRVSPKKEIEVLEKILGLDQKSPRILCRMREIYLKSEDWISAVDVQRKLVVRTEGKGKKEKEKEMLSQYIYKNGSRHFNNDNFDLAITEFKRALRENGRCLPAHLLLGDAYLKTGDKRGALRAWKKGYANTKSTTCMMRMEKVYRDLDQAEEMIKEYKEAIMNSQNETRETLIILLSVLCLEERTPQETIRVIEENTGPEKGIIPSLILSDAYKQDHNETKSKKALEGAARQIKQAVFNFKCVACGKISGEWADNCSTCNTFDAIECFPGLIPKKDFQ</sequence>
<dbReference type="InterPro" id="IPR019734">
    <property type="entry name" value="TPR_rpt"/>
</dbReference>
<dbReference type="Gene3D" id="1.25.40.10">
    <property type="entry name" value="Tetratricopeptide repeat domain"/>
    <property type="match status" value="2"/>
</dbReference>
<dbReference type="Pfam" id="PF13431">
    <property type="entry name" value="TPR_17"/>
    <property type="match status" value="1"/>
</dbReference>
<gene>
    <name evidence="4" type="ORF">METZ01_LOCUS87287</name>
</gene>
<protein>
    <submittedName>
        <fullName evidence="4">Uncharacterized protein</fullName>
    </submittedName>
</protein>
<organism evidence="4">
    <name type="scientific">marine metagenome</name>
    <dbReference type="NCBI Taxonomy" id="408172"/>
    <lineage>
        <taxon>unclassified sequences</taxon>
        <taxon>metagenomes</taxon>
        <taxon>ecological metagenomes</taxon>
    </lineage>
</organism>
<reference evidence="4" key="1">
    <citation type="submission" date="2018-05" db="EMBL/GenBank/DDBJ databases">
        <authorList>
            <person name="Lanie J.A."/>
            <person name="Ng W.-L."/>
            <person name="Kazmierczak K.M."/>
            <person name="Andrzejewski T.M."/>
            <person name="Davidsen T.M."/>
            <person name="Wayne K.J."/>
            <person name="Tettelin H."/>
            <person name="Glass J.I."/>
            <person name="Rusch D."/>
            <person name="Podicherti R."/>
            <person name="Tsui H.-C.T."/>
            <person name="Winkler M.E."/>
        </authorList>
    </citation>
    <scope>NUCLEOTIDE SEQUENCE</scope>
</reference>
<dbReference type="InterPro" id="IPR011990">
    <property type="entry name" value="TPR-like_helical_dom_sf"/>
</dbReference>
<dbReference type="AlphaFoldDB" id="A0A381V593"/>
<feature type="coiled-coil region" evidence="3">
    <location>
        <begin position="267"/>
        <end position="297"/>
    </location>
</feature>
<evidence type="ECO:0000256" key="3">
    <source>
        <dbReference type="SAM" id="Coils"/>
    </source>
</evidence>
<keyword evidence="1" id="KW-0677">Repeat</keyword>
<proteinExistence type="predicted"/>
<dbReference type="SUPFAM" id="SSF48452">
    <property type="entry name" value="TPR-like"/>
    <property type="match status" value="1"/>
</dbReference>
<dbReference type="SMART" id="SM00028">
    <property type="entry name" value="TPR"/>
    <property type="match status" value="4"/>
</dbReference>
<dbReference type="EMBL" id="UINC01007649">
    <property type="protein sequence ID" value="SVA34433.1"/>
    <property type="molecule type" value="Genomic_DNA"/>
</dbReference>
<evidence type="ECO:0000313" key="4">
    <source>
        <dbReference type="EMBL" id="SVA34433.1"/>
    </source>
</evidence>
<dbReference type="PROSITE" id="PS50293">
    <property type="entry name" value="TPR_REGION"/>
    <property type="match status" value="1"/>
</dbReference>
<dbReference type="Pfam" id="PF13432">
    <property type="entry name" value="TPR_16"/>
    <property type="match status" value="1"/>
</dbReference>
<keyword evidence="3" id="KW-0175">Coiled coil</keyword>
<keyword evidence="2" id="KW-0802">TPR repeat</keyword>
<dbReference type="PROSITE" id="PS50005">
    <property type="entry name" value="TPR"/>
    <property type="match status" value="1"/>
</dbReference>
<dbReference type="InterPro" id="IPR051012">
    <property type="entry name" value="CellSynth/LPSAsmb/PSIAsmb"/>
</dbReference>
<evidence type="ECO:0000256" key="1">
    <source>
        <dbReference type="ARBA" id="ARBA00022737"/>
    </source>
</evidence>
<accession>A0A381V593</accession>